<accession>A0A4R6AER3</accession>
<organism evidence="1 2">
    <name type="scientific">Palleronia sediminis</name>
    <dbReference type="NCBI Taxonomy" id="2547833"/>
    <lineage>
        <taxon>Bacteria</taxon>
        <taxon>Pseudomonadati</taxon>
        <taxon>Pseudomonadota</taxon>
        <taxon>Alphaproteobacteria</taxon>
        <taxon>Rhodobacterales</taxon>
        <taxon>Roseobacteraceae</taxon>
        <taxon>Palleronia</taxon>
    </lineage>
</organism>
<reference evidence="1 2" key="1">
    <citation type="submission" date="2019-03" db="EMBL/GenBank/DDBJ databases">
        <title>Primorskyibacter sp. SS33 isolated from sediments.</title>
        <authorList>
            <person name="Xunke S."/>
        </authorList>
    </citation>
    <scope>NUCLEOTIDE SEQUENCE [LARGE SCALE GENOMIC DNA]</scope>
    <source>
        <strain evidence="1 2">SS33</strain>
    </source>
</reference>
<evidence type="ECO:0008006" key="3">
    <source>
        <dbReference type="Google" id="ProtNLM"/>
    </source>
</evidence>
<protein>
    <recommendedName>
        <fullName evidence="3">Glycosyl transferase family 2</fullName>
    </recommendedName>
</protein>
<dbReference type="Proteomes" id="UP000295701">
    <property type="component" value="Unassembled WGS sequence"/>
</dbReference>
<evidence type="ECO:0000313" key="1">
    <source>
        <dbReference type="EMBL" id="TDL81552.1"/>
    </source>
</evidence>
<gene>
    <name evidence="1" type="ORF">E2L08_05385</name>
</gene>
<evidence type="ECO:0000313" key="2">
    <source>
        <dbReference type="Proteomes" id="UP000295701"/>
    </source>
</evidence>
<dbReference type="RefSeq" id="WP_133396039.1">
    <property type="nucleotide sequence ID" value="NZ_SNAA01000004.1"/>
</dbReference>
<dbReference type="OrthoDB" id="7838294at2"/>
<dbReference type="AlphaFoldDB" id="A0A4R6AER3"/>
<proteinExistence type="predicted"/>
<name>A0A4R6AER3_9RHOB</name>
<dbReference type="EMBL" id="SNAA01000004">
    <property type="protein sequence ID" value="TDL81552.1"/>
    <property type="molecule type" value="Genomic_DNA"/>
</dbReference>
<keyword evidence="2" id="KW-1185">Reference proteome</keyword>
<sequence length="247" mass="26944">MTAPDILFCIPVIARAATRDWEVVLRCLDRTLGTLLAQTDPNWRAVVCGHDPIDFPDDPRITGLTVDTPLDGDDKWRKITAIVADEDDPDTLLFALDADDLLVPGLVAHMRAEPADAWLIVEGWSLDARTGALGRHGVPDAAHPRRAPIWKCCGSAGAVRRVPGDLKATRQMMVRHFELPETAPRYGQTLREVPFPAVAYLVAHGENQESRSGREDDKLRYIAANPVDPAEAAEARALLGLAPGPVD</sequence>
<comment type="caution">
    <text evidence="1">The sequence shown here is derived from an EMBL/GenBank/DDBJ whole genome shotgun (WGS) entry which is preliminary data.</text>
</comment>